<dbReference type="SUPFAM" id="SSF48726">
    <property type="entry name" value="Immunoglobulin"/>
    <property type="match status" value="11"/>
</dbReference>
<dbReference type="InterPro" id="IPR040849">
    <property type="entry name" value="MyBP-C_THB"/>
</dbReference>
<feature type="compositionally biased region" description="Low complexity" evidence="5">
    <location>
        <begin position="2036"/>
        <end position="2053"/>
    </location>
</feature>
<feature type="non-terminal residue" evidence="8">
    <location>
        <position position="1"/>
    </location>
</feature>
<feature type="domain" description="Ig-like" evidence="6">
    <location>
        <begin position="883"/>
        <end position="969"/>
    </location>
</feature>
<dbReference type="InterPro" id="IPR050964">
    <property type="entry name" value="Striated_Muscle_Regulatory"/>
</dbReference>
<dbReference type="CDD" id="cd00063">
    <property type="entry name" value="FN3"/>
    <property type="match status" value="8"/>
</dbReference>
<evidence type="ECO:0008006" key="10">
    <source>
        <dbReference type="Google" id="ProtNLM"/>
    </source>
</evidence>
<feature type="compositionally biased region" description="Low complexity" evidence="5">
    <location>
        <begin position="757"/>
        <end position="775"/>
    </location>
</feature>
<keyword evidence="1" id="KW-0677">Repeat</keyword>
<feature type="compositionally biased region" description="Polar residues" evidence="5">
    <location>
        <begin position="707"/>
        <end position="721"/>
    </location>
</feature>
<dbReference type="FunFam" id="2.60.40.10:FF:000032">
    <property type="entry name" value="palladin isoform X1"/>
    <property type="match status" value="1"/>
</dbReference>
<dbReference type="InterPro" id="IPR036179">
    <property type="entry name" value="Ig-like_dom_sf"/>
</dbReference>
<dbReference type="InterPro" id="IPR003961">
    <property type="entry name" value="FN3_dom"/>
</dbReference>
<feature type="compositionally biased region" description="Basic and acidic residues" evidence="5">
    <location>
        <begin position="2100"/>
        <end position="2142"/>
    </location>
</feature>
<feature type="domain" description="Ig-like" evidence="6">
    <location>
        <begin position="2216"/>
        <end position="2307"/>
    </location>
</feature>
<dbReference type="FunFam" id="2.60.40.10:FF:001232">
    <property type="entry name" value="Immunoglobulin-like and fibronectin type III domain-containing 1"/>
    <property type="match status" value="2"/>
</dbReference>
<evidence type="ECO:0000256" key="4">
    <source>
        <dbReference type="SAM" id="Coils"/>
    </source>
</evidence>
<dbReference type="EMBL" id="JAUCMX010000001">
    <property type="protein sequence ID" value="KAK3556995.1"/>
    <property type="molecule type" value="Genomic_DNA"/>
</dbReference>
<feature type="domain" description="Fibronectin type-III" evidence="7">
    <location>
        <begin position="1030"/>
        <end position="1125"/>
    </location>
</feature>
<dbReference type="InterPro" id="IPR013783">
    <property type="entry name" value="Ig-like_fold"/>
</dbReference>
<dbReference type="FunFam" id="2.60.40.10:FF:002294">
    <property type="entry name" value="Immunoglobulin-like and fibronectin type III domain-containing 1, tandem duplicate 3"/>
    <property type="match status" value="2"/>
</dbReference>
<feature type="domain" description="Ig-like" evidence="6">
    <location>
        <begin position="38"/>
        <end position="128"/>
    </location>
</feature>
<feature type="domain" description="Ig-like" evidence="6">
    <location>
        <begin position="2923"/>
        <end position="3013"/>
    </location>
</feature>
<proteinExistence type="predicted"/>
<feature type="compositionally biased region" description="Polar residues" evidence="5">
    <location>
        <begin position="804"/>
        <end position="814"/>
    </location>
</feature>
<dbReference type="FunFam" id="2.60.40.10:FF:001267">
    <property type="entry name" value="Immunoglobulin-like and fibronectin type III domain containing 1"/>
    <property type="match status" value="1"/>
</dbReference>
<organism evidence="8 9">
    <name type="scientific">Hemibagrus guttatus</name>
    <dbReference type="NCBI Taxonomy" id="175788"/>
    <lineage>
        <taxon>Eukaryota</taxon>
        <taxon>Metazoa</taxon>
        <taxon>Chordata</taxon>
        <taxon>Craniata</taxon>
        <taxon>Vertebrata</taxon>
        <taxon>Euteleostomi</taxon>
        <taxon>Actinopterygii</taxon>
        <taxon>Neopterygii</taxon>
        <taxon>Teleostei</taxon>
        <taxon>Ostariophysi</taxon>
        <taxon>Siluriformes</taxon>
        <taxon>Bagridae</taxon>
        <taxon>Hemibagrus</taxon>
    </lineage>
</organism>
<dbReference type="SMART" id="SM00409">
    <property type="entry name" value="IG"/>
    <property type="match status" value="13"/>
</dbReference>
<evidence type="ECO:0000259" key="7">
    <source>
        <dbReference type="PROSITE" id="PS50853"/>
    </source>
</evidence>
<feature type="domain" description="Fibronectin type-III" evidence="7">
    <location>
        <begin position="2611"/>
        <end position="2712"/>
    </location>
</feature>
<dbReference type="InterPro" id="IPR007110">
    <property type="entry name" value="Ig-like_dom"/>
</dbReference>
<dbReference type="FunFam" id="2.60.40.10:FF:000031">
    <property type="entry name" value="Myosin-binding protein C, slow type"/>
    <property type="match status" value="2"/>
</dbReference>
<feature type="coiled-coil region" evidence="4">
    <location>
        <begin position="1778"/>
        <end position="1815"/>
    </location>
</feature>
<feature type="domain" description="Fibronectin type-III" evidence="7">
    <location>
        <begin position="2413"/>
        <end position="2508"/>
    </location>
</feature>
<feature type="domain" description="Fibronectin type-III" evidence="7">
    <location>
        <begin position="2810"/>
        <end position="2904"/>
    </location>
</feature>
<evidence type="ECO:0000256" key="1">
    <source>
        <dbReference type="ARBA" id="ARBA00022737"/>
    </source>
</evidence>
<feature type="domain" description="Fibronectin type-III" evidence="7">
    <location>
        <begin position="1228"/>
        <end position="1330"/>
    </location>
</feature>
<dbReference type="SMART" id="SM00408">
    <property type="entry name" value="IGc2"/>
    <property type="match status" value="8"/>
</dbReference>
<dbReference type="InterPro" id="IPR003598">
    <property type="entry name" value="Ig_sub2"/>
</dbReference>
<reference evidence="8" key="1">
    <citation type="submission" date="2023-06" db="EMBL/GenBank/DDBJ databases">
        <title>Male Hemibagrus guttatus genome.</title>
        <authorList>
            <person name="Bian C."/>
        </authorList>
    </citation>
    <scope>NUCLEOTIDE SEQUENCE</scope>
    <source>
        <strain evidence="8">Male_cb2023</strain>
        <tissue evidence="8">Muscle</tissue>
    </source>
</reference>
<feature type="domain" description="Ig-like" evidence="6">
    <location>
        <begin position="1252"/>
        <end position="1366"/>
    </location>
</feature>
<dbReference type="Gene3D" id="2.60.40.10">
    <property type="entry name" value="Immunoglobulins"/>
    <property type="match status" value="21"/>
</dbReference>
<keyword evidence="4" id="KW-0175">Coiled coil</keyword>
<dbReference type="FunFam" id="2.60.40.10:FF:001438">
    <property type="entry name" value="Immunoglobulin-like and fibronectin type III domain-containing protein 1"/>
    <property type="match status" value="1"/>
</dbReference>
<sequence>HLFKFFIWLFIGIKRRSKVPGVMITQYVEELPEGKSTPDFTRKPIALTIQEGKLAIFKAIVIGEPKPTVSWKRAKGEMNDPEKFQNKYDPVTHEHTLEIPKVGGEEADTYKCYAVNEYGKAVCTVILNVIEGIVQNFNVGKTVVEKKEGEIDESVWDLLLSADKKDYERICSEYGITDFRGMLKKLTELKNQREQEQALFIQHISNLKHIEVKSANSATFELDMELKDPNSHIFLYKDGIMVPYSKDVDSEMKHYLKQVGKKYVFTVKNLSPEDAGIYQVDVEGVNVFSTDFKIPPVDFLVKIQEVKAEEREDAMFECVTSLPMNQILWTLKNNPLSNSDKYEITVSEDKLIHRLKVIDCMPVDAGIYSAVAGIKSCSAWLVVEPNKDHTMKGKKIARKTTQAGGSGVDLAKIAAEQQEKNKKEMEDAMEAAKRAKAERDAAAAKAKAEAEAALAASRAAAAAKAAAAAEAAEVALAAAKAKGMTQKDAKAQADAAAAAAAAKAQAEAEANARKLAEAKAKEAGLTAEDIAKAGAAAAAMLSENIAAAEGLGLDGAGMWGAEGASVGGVPNLAGGAGVAGGAHHAGGAGVAGGAKLAGGAGVTGGAHHAGGAGVAGGAHRAGGANPAGGAGVAGGANPAEGAGLVLAGGAGCVLAGGAGDGSGAGGVGQAGVDALLKEGADAGAKCKKHGRTEAAEAVKVGGHPHGNPSSNPGHKQGSNPGHNPRSHPGHNPNDNPGHNPSGNPGHNPGDNPGHKQGSNPGHNPSGNPGHNPGDNPGHKQGSNPGHNPSGNPGHNPGDNPGHKQGSNPGHNPSGNPGHKPSGNPDGNPDGNPSGNPGGNSAKPEGKEGASPDAEATEGTKDSLASIQAAKRQGPLLPEETTDPVVHFFAGLEDCKAIVGETAELVCKLSIADCKGLWYRDGKEISDSTEGMTISKDGATHKLKIHKVSEEFAGKYKFEADGRKTEAVIIVEDPPRFAAKDLEAFAKPRVIKANQRVEFKIKYIGHDATKIQWYKESEELAPGANYKPTPPLGPLEIVEATSNSIEFKWRPPKDDGGCPITHYILERNQVGRNTWKKIGQIPGEAHYRDTDVDHGRRYCYRIRAETSEGISELMETEDVQAGTKAYAGPPSAPKVISAFKDCITLSWTPPAVTGGTSILGYNLEKRKKGSNLWSLVHPPEEPIQTKKYPCKDVIEGMEYEFRVSAINISGAGEPSVPSETVFARDPKKPPGKVIDLKVTGSTCNTLSLSWTKPKGVKDEHDEAKGYFVEIRPAESTEWNCCNSNAIIMTTYTVKGLMPMAMYWASPRPEIIWLKDGVPVSKRATISNTEGGSQILILSAERSDSGIYTIVVKNVVGQESFSFEIRVTDEPKPPGPVELDMNVPGTVTITWAASPDEKRDDHLHYTVTKRDSVKQTWHTVAEGIYNNRFTVCNILPGREYRFRVYAKNDMGQSAPSESPKWLITEKKEKYMLTLPESKLCNLETPPKFLVPLKLHTAPEGYECYMNCAVRGNPSPHVTWYHNNVSLNTDPNYYITNTWGVCSMLILRVAPKDTGEYRVVAENPLGRAECSTKLAVRVAIRKRSRVPGVMITQFVEEVPQGKSHPDFSRKPIALTIQEGKFAVFKAIVTGNPTPTVRWTRNNEEISESEQNIIKYEPATGEHQLQMPNVAVDQAGTYKCLAENKFGRAIVTATLNIIEVGFKKSKELQESRTVHSSFFIIQDFGSSVNNTDKLHICCALCSYRANRPKEERQDGEVDERFWELLLSADKKDYERICAEYGVTDFRWMLKKLNEKKREIEEQQAQYVEYLSNLRHIEIKTPGCAQFEFEMDLRDPNAKILLYKDGELVEFSADTSEKHSLRRVGRRFIFTVNGLSPDDAGLYQVDVEGVNIFSTDFKLPNVDFLVKIKEVTAIEREDAVFECVLSVPVPKITWMGKSVALAQGQKYDITVSEDMLIHRLVVKDCMLVDKGIYAAIVGMKSCNAWLIVEADNDSDKREKKVARKTTQAGGSGIDLEKTATEQQAKLQKEREERKAVLKQCQADQAAQAPDNEAEPPVELPVEPLLNPVAQPAAEQIPQSSQNNKDKTKTKPKAKPKSVSDGMVEASKEEVIEEPKEEVIEEPKEEVIEEPKEEAIEEPKEEAIEEPKEEVIAEQKGDVIEEQKGDMIEGPEKLEIKKVPQKAVNKHEEYGQVMEDKQHSEPVSEEQGEEKKKRVRTGPLIPDTVIDQGVYFTSGLQDVRAIVGHSAEMVCKLSNANYDGVWYKDGKEIKSTDDLMTIKDGALHKLVIKNCTEDDNGKYRFEADGRKTEALLTVEDPPRMNQDDLTKFSQPVTIKVGQNATFKLSFACREPIKVQWYHEGEELLENINIKIERSFSHSRLLLTKCQRKDTGEIKLKLKNEFGITEAFSKLIVLDKPSNPLGPIELIEASSSCLEFKWRPPKDDGGSPVIHYNLERQQIGRNTWKKIGNTAPVAHYKDTDVDHGRKYCYRIRAITAEGTSGVFETDDIQAGTKVYPGPPSTPNVVNAFKDCINLSWSPPTKTGGTNIVGYNLEKRKKGSNLWNQVNPLEEPIKAKQYGVKDVVEGTEYEFRIIAINFSGAGEPSSPSDFVMARDPKTPPGKVIDLKVSDSTYSSLSLSWTKPKEQEGVQDEAKGYFVELRPAENTEWTRCNSHEIITTSYTILGLKSMAMYWVRVVATNEGGEGEPQNLDNYIIAMPPPVKPKFTDRKMKSFMVVRTGHSVRVNIQFEGSPMPTINWLKDGMPPFKHVTISNTEGTSQLLIPSAERSDTGVYTIIVKNMVGQETFSTEIRVTDDPKSPGPVELEENVRGTLTVCWSPSPDEKRDDHLHYMVAKRDSVKQTWHTVADRVFNNSFTAVNIMPGREYNFRVYAKNDIGLSEPSESPTWGRERKKEKFTLSMPEPKTFNLESPPTFTVPMKTRTSPEKYECHMSCAVRGNPSPYVTWYRNNISLNTNTNYYITNTCGVCSLEILRVGPKDNGEYKVVAENSLGRAECTTQLKIRGKLLE</sequence>
<feature type="compositionally biased region" description="Low complexity" evidence="5">
    <location>
        <begin position="729"/>
        <end position="751"/>
    </location>
</feature>
<protein>
    <recommendedName>
        <fullName evidence="10">Immunoglobulin like and fibronectin type III domain containing 1, tandem duplicate 1</fullName>
    </recommendedName>
</protein>
<feature type="domain" description="Ig-like" evidence="6">
    <location>
        <begin position="1484"/>
        <end position="1572"/>
    </location>
</feature>
<dbReference type="PROSITE" id="PS50835">
    <property type="entry name" value="IG_LIKE"/>
    <property type="match status" value="8"/>
</dbReference>
<dbReference type="Pfam" id="PF07679">
    <property type="entry name" value="I-set"/>
    <property type="match status" value="11"/>
</dbReference>
<comment type="caution">
    <text evidence="8">The sequence shown here is derived from an EMBL/GenBank/DDBJ whole genome shotgun (WGS) entry which is preliminary data.</text>
</comment>
<feature type="region of interest" description="Disordered" evidence="5">
    <location>
        <begin position="1991"/>
        <end position="2053"/>
    </location>
</feature>
<accession>A0AAE0RLK8</accession>
<feature type="compositionally biased region" description="Low complexity" evidence="5">
    <location>
        <begin position="820"/>
        <end position="840"/>
    </location>
</feature>
<keyword evidence="2" id="KW-1015">Disulfide bond</keyword>
<dbReference type="Pfam" id="PF18362">
    <property type="entry name" value="THB"/>
    <property type="match status" value="2"/>
</dbReference>
<feature type="domain" description="Fibronectin type-III" evidence="7">
    <location>
        <begin position="2511"/>
        <end position="2608"/>
    </location>
</feature>
<dbReference type="InterPro" id="IPR013098">
    <property type="entry name" value="Ig_I-set"/>
</dbReference>
<dbReference type="PROSITE" id="PS50853">
    <property type="entry name" value="FN3"/>
    <property type="match status" value="8"/>
</dbReference>
<feature type="region of interest" description="Disordered" evidence="5">
    <location>
        <begin position="699"/>
        <end position="861"/>
    </location>
</feature>
<gene>
    <name evidence="8" type="ORF">QTP70_022340</name>
</gene>
<keyword evidence="3" id="KW-0393">Immunoglobulin domain</keyword>
<feature type="compositionally biased region" description="Basic and acidic residues" evidence="5">
    <location>
        <begin position="2184"/>
        <end position="2196"/>
    </location>
</feature>
<evidence type="ECO:0000259" key="6">
    <source>
        <dbReference type="PROSITE" id="PS50835"/>
    </source>
</evidence>
<feature type="domain" description="Ig-like" evidence="6">
    <location>
        <begin position="1602"/>
        <end position="1692"/>
    </location>
</feature>
<dbReference type="Pfam" id="PF00041">
    <property type="entry name" value="fn3"/>
    <property type="match status" value="6"/>
</dbReference>
<dbReference type="SUPFAM" id="SSF49265">
    <property type="entry name" value="Fibronectin type III"/>
    <property type="match status" value="4"/>
</dbReference>
<evidence type="ECO:0000256" key="5">
    <source>
        <dbReference type="SAM" id="MobiDB-lite"/>
    </source>
</evidence>
<dbReference type="PANTHER" id="PTHR13817">
    <property type="entry name" value="TITIN"/>
    <property type="match status" value="1"/>
</dbReference>
<feature type="compositionally biased region" description="Basic and acidic residues" evidence="5">
    <location>
        <begin position="2021"/>
        <end position="2030"/>
    </location>
</feature>
<dbReference type="InterPro" id="IPR036116">
    <property type="entry name" value="FN3_sf"/>
</dbReference>
<evidence type="ECO:0000313" key="9">
    <source>
        <dbReference type="Proteomes" id="UP001274896"/>
    </source>
</evidence>
<dbReference type="FunFam" id="2.60.40.10:FF:001097">
    <property type="entry name" value="Immunoglobulin-like and fibronectin type III domain-containing protein 1"/>
    <property type="match status" value="2"/>
</dbReference>
<dbReference type="FunFam" id="2.60.40.10:FF:001066">
    <property type="entry name" value="Obscurin-like protein 1 isoform 3"/>
    <property type="match status" value="1"/>
</dbReference>
<feature type="domain" description="Ig-like" evidence="6">
    <location>
        <begin position="2715"/>
        <end position="2805"/>
    </location>
</feature>
<name>A0AAE0RLK8_9TELE</name>
<feature type="region of interest" description="Disordered" evidence="5">
    <location>
        <begin position="2068"/>
        <end position="2142"/>
    </location>
</feature>
<evidence type="ECO:0000256" key="3">
    <source>
        <dbReference type="ARBA" id="ARBA00023319"/>
    </source>
</evidence>
<dbReference type="InterPro" id="IPR003599">
    <property type="entry name" value="Ig_sub"/>
</dbReference>
<dbReference type="FunFam" id="2.60.40.10:FF:001231">
    <property type="entry name" value="Immunoglobulin-like and fibronectin type III domain containing 1"/>
    <property type="match status" value="1"/>
</dbReference>
<keyword evidence="9" id="KW-1185">Reference proteome</keyword>
<dbReference type="SMART" id="SM00060">
    <property type="entry name" value="FN3"/>
    <property type="match status" value="8"/>
</dbReference>
<evidence type="ECO:0000256" key="2">
    <source>
        <dbReference type="ARBA" id="ARBA00023157"/>
    </source>
</evidence>
<feature type="region of interest" description="Disordered" evidence="5">
    <location>
        <begin position="2184"/>
        <end position="2208"/>
    </location>
</feature>
<feature type="compositionally biased region" description="Low complexity" evidence="5">
    <location>
        <begin position="781"/>
        <end position="799"/>
    </location>
</feature>
<feature type="domain" description="Fibronectin type-III" evidence="7">
    <location>
        <begin position="1128"/>
        <end position="1225"/>
    </location>
</feature>
<dbReference type="FunFam" id="2.60.40.10:FF:000060">
    <property type="entry name" value="Myosin-binding protein C, slow type"/>
    <property type="match status" value="2"/>
</dbReference>
<feature type="domain" description="Fibronectin type-III" evidence="7">
    <location>
        <begin position="1371"/>
        <end position="1465"/>
    </location>
</feature>
<evidence type="ECO:0000313" key="8">
    <source>
        <dbReference type="EMBL" id="KAK3556995.1"/>
    </source>
</evidence>
<dbReference type="FunFam" id="2.60.40.10:FF:001401">
    <property type="entry name" value="immunoglobulin-like and fibronectin type III domain-containing protein 1"/>
    <property type="match status" value="1"/>
</dbReference>
<feature type="coiled-coil region" evidence="4">
    <location>
        <begin position="408"/>
        <end position="521"/>
    </location>
</feature>
<dbReference type="Proteomes" id="UP001274896">
    <property type="component" value="Unassembled WGS sequence"/>
</dbReference>
<dbReference type="PANTHER" id="PTHR13817:SF180">
    <property type="entry name" value="IMMUNOGLOBULIN-LIKE AND FIBRONECTIN TYPE III DOMAIN-CONTAINING 1, TANDEM DUPLICATE 3-RELATED"/>
    <property type="match status" value="1"/>
</dbReference>